<dbReference type="InterPro" id="IPR044632">
    <property type="entry name" value="DNAJC25-like"/>
</dbReference>
<dbReference type="RefSeq" id="XP_008475360.1">
    <property type="nucleotide sequence ID" value="XM_008477138.3"/>
</dbReference>
<dbReference type="FunFam" id="1.10.287.110:FF:000036">
    <property type="entry name" value="dnaJ homolog subfamily C member 25"/>
    <property type="match status" value="1"/>
</dbReference>
<dbReference type="PROSITE" id="PS50076">
    <property type="entry name" value="DNAJ_2"/>
    <property type="match status" value="1"/>
</dbReference>
<keyword evidence="8" id="KW-0732">Signal</keyword>
<name>A0A1S4EFE1_DIACI</name>
<feature type="chain" id="PRO_5010481045" evidence="8">
    <location>
        <begin position="23"/>
        <end position="335"/>
    </location>
</feature>
<evidence type="ECO:0000313" key="10">
    <source>
        <dbReference type="Proteomes" id="UP000079169"/>
    </source>
</evidence>
<evidence type="ECO:0000256" key="6">
    <source>
        <dbReference type="ARBA" id="ARBA00024193"/>
    </source>
</evidence>
<evidence type="ECO:0000256" key="5">
    <source>
        <dbReference type="ARBA" id="ARBA00023186"/>
    </source>
</evidence>
<organism evidence="10 12">
    <name type="scientific">Diaphorina citri</name>
    <name type="common">Asian citrus psyllid</name>
    <dbReference type="NCBI Taxonomy" id="121845"/>
    <lineage>
        <taxon>Eukaryota</taxon>
        <taxon>Metazoa</taxon>
        <taxon>Ecdysozoa</taxon>
        <taxon>Arthropoda</taxon>
        <taxon>Hexapoda</taxon>
        <taxon>Insecta</taxon>
        <taxon>Pterygota</taxon>
        <taxon>Neoptera</taxon>
        <taxon>Paraneoptera</taxon>
        <taxon>Hemiptera</taxon>
        <taxon>Sternorrhyncha</taxon>
        <taxon>Psylloidea</taxon>
        <taxon>Psyllidae</taxon>
        <taxon>Diaphorininae</taxon>
        <taxon>Diaphorina</taxon>
    </lineage>
</organism>
<keyword evidence="5" id="KW-0143">Chaperone</keyword>
<dbReference type="CDD" id="cd06257">
    <property type="entry name" value="DnaJ"/>
    <property type="match status" value="1"/>
</dbReference>
<dbReference type="PROSITE" id="PS00636">
    <property type="entry name" value="DNAJ_1"/>
    <property type="match status" value="1"/>
</dbReference>
<dbReference type="OMA" id="WFWRYTV"/>
<dbReference type="PANTHER" id="PTHR44176">
    <property type="entry name" value="DNAJ HOMOLOG SUBFAMILY C MEMBER 25"/>
    <property type="match status" value="1"/>
</dbReference>
<evidence type="ECO:0000256" key="3">
    <source>
        <dbReference type="ARBA" id="ARBA00022989"/>
    </source>
</evidence>
<accession>A0A1S4EFE1</accession>
<keyword evidence="3 7" id="KW-1133">Transmembrane helix</keyword>
<evidence type="ECO:0000313" key="12">
    <source>
        <dbReference type="RefSeq" id="XP_017300878.1"/>
    </source>
</evidence>
<dbReference type="STRING" id="121845.A0A1S4EFE1"/>
<proteinExistence type="inferred from homology"/>
<evidence type="ECO:0000313" key="11">
    <source>
        <dbReference type="RefSeq" id="XP_008475360.1"/>
    </source>
</evidence>
<sequence>MAKPKLLHIFLLMSFVYVEIEANIFIDGIYCGQYNCYEVLGVTRQSTKSEISRAYRALAKKHHPDKAKSNEDRIAAEEMFKRIANAYEILRDEESRNEYNDMLDNPDQFYQHYYRYYRRRVVKVDVSIVIGVTIAIISVIQYYVAHSRYREAIFQLSCITKYRNNALELAMEQGLFDPNKKVKGKSKSDLKAEKEEVILKVLEDNLDIRGGYAKPSIIDILAIQLVILPYTLYKYAFWYARWFYKFNICKQEYGDEEKYYLIRKHLKYSQGQFDALEEHERLEFYKLELWKKDKFDVWKAKKEEEMRIKMASNNRYKQYRRYLKNHGPGRMTFED</sequence>
<dbReference type="GeneID" id="103512377"/>
<dbReference type="InterPro" id="IPR018253">
    <property type="entry name" value="DnaJ_domain_CS"/>
</dbReference>
<dbReference type="GO" id="GO:0005789">
    <property type="term" value="C:endoplasmic reticulum membrane"/>
    <property type="evidence" value="ECO:0007669"/>
    <property type="project" value="TreeGrafter"/>
</dbReference>
<feature type="domain" description="J" evidence="9">
    <location>
        <begin position="35"/>
        <end position="103"/>
    </location>
</feature>
<evidence type="ECO:0000256" key="8">
    <source>
        <dbReference type="SAM" id="SignalP"/>
    </source>
</evidence>
<dbReference type="PRINTS" id="PR00625">
    <property type="entry name" value="JDOMAIN"/>
</dbReference>
<dbReference type="Proteomes" id="UP000079169">
    <property type="component" value="Unplaced"/>
</dbReference>
<comment type="similarity">
    <text evidence="6">Belongs to the DNAJC25 family.</text>
</comment>
<evidence type="ECO:0000256" key="7">
    <source>
        <dbReference type="SAM" id="Phobius"/>
    </source>
</evidence>
<dbReference type="Gene3D" id="1.10.287.110">
    <property type="entry name" value="DnaJ domain"/>
    <property type="match status" value="1"/>
</dbReference>
<evidence type="ECO:0000259" key="9">
    <source>
        <dbReference type="PROSITE" id="PS50076"/>
    </source>
</evidence>
<dbReference type="Pfam" id="PF00226">
    <property type="entry name" value="DnaJ"/>
    <property type="match status" value="1"/>
</dbReference>
<keyword evidence="2 7" id="KW-0812">Transmembrane</keyword>
<dbReference type="GO" id="GO:0006457">
    <property type="term" value="P:protein folding"/>
    <property type="evidence" value="ECO:0007669"/>
    <property type="project" value="InterPro"/>
</dbReference>
<evidence type="ECO:0000256" key="2">
    <source>
        <dbReference type="ARBA" id="ARBA00022692"/>
    </source>
</evidence>
<dbReference type="InterPro" id="IPR001623">
    <property type="entry name" value="DnaJ_domain"/>
</dbReference>
<evidence type="ECO:0000256" key="1">
    <source>
        <dbReference type="ARBA" id="ARBA00004141"/>
    </source>
</evidence>
<protein>
    <submittedName>
        <fullName evidence="11 12">DnaJ homolog subfamily C member 25 homolog</fullName>
    </submittedName>
</protein>
<dbReference type="KEGG" id="dci:103512377"/>
<dbReference type="SMART" id="SM00271">
    <property type="entry name" value="DnaJ"/>
    <property type="match status" value="1"/>
</dbReference>
<feature type="transmembrane region" description="Helical" evidence="7">
    <location>
        <begin position="126"/>
        <end position="145"/>
    </location>
</feature>
<dbReference type="PaxDb" id="121845-A0A1S4EFE1"/>
<evidence type="ECO:0000256" key="4">
    <source>
        <dbReference type="ARBA" id="ARBA00023136"/>
    </source>
</evidence>
<gene>
    <name evidence="11 12" type="primary">LOC103512377</name>
</gene>
<comment type="subcellular location">
    <subcellularLocation>
        <location evidence="1">Membrane</location>
        <topology evidence="1">Multi-pass membrane protein</topology>
    </subcellularLocation>
</comment>
<keyword evidence="4 7" id="KW-0472">Membrane</keyword>
<dbReference type="PANTHER" id="PTHR44176:SF1">
    <property type="entry name" value="DNAJ HOMOLOG SUBFAMILY C MEMBER 25"/>
    <property type="match status" value="1"/>
</dbReference>
<dbReference type="OrthoDB" id="270167at2759"/>
<keyword evidence="10" id="KW-1185">Reference proteome</keyword>
<reference evidence="11 12" key="1">
    <citation type="submission" date="2025-04" db="UniProtKB">
        <authorList>
            <consortium name="RefSeq"/>
        </authorList>
    </citation>
    <scope>IDENTIFICATION</scope>
</reference>
<dbReference type="InterPro" id="IPR036869">
    <property type="entry name" value="J_dom_sf"/>
</dbReference>
<dbReference type="RefSeq" id="XP_017300878.1">
    <property type="nucleotide sequence ID" value="XM_017445389.2"/>
</dbReference>
<dbReference type="AlphaFoldDB" id="A0A1S4EFE1"/>
<feature type="signal peptide" evidence="8">
    <location>
        <begin position="1"/>
        <end position="22"/>
    </location>
</feature>
<dbReference type="SUPFAM" id="SSF46565">
    <property type="entry name" value="Chaperone J-domain"/>
    <property type="match status" value="1"/>
</dbReference>